<dbReference type="InterPro" id="IPR023393">
    <property type="entry name" value="START-like_dom_sf"/>
</dbReference>
<organism evidence="1 2">
    <name type="scientific">Micromonospora tulbaghiae</name>
    <dbReference type="NCBI Taxonomy" id="479978"/>
    <lineage>
        <taxon>Bacteria</taxon>
        <taxon>Bacillati</taxon>
        <taxon>Actinomycetota</taxon>
        <taxon>Actinomycetes</taxon>
        <taxon>Micromonosporales</taxon>
        <taxon>Micromonosporaceae</taxon>
        <taxon>Micromonospora</taxon>
    </lineage>
</organism>
<dbReference type="KEGG" id="mtua:CSH63_00865"/>
<evidence type="ECO:0000313" key="2">
    <source>
        <dbReference type="Proteomes" id="UP000267804"/>
    </source>
</evidence>
<dbReference type="RefSeq" id="WP_120568605.1">
    <property type="nucleotide sequence ID" value="NZ_CP024087.1"/>
</dbReference>
<dbReference type="Proteomes" id="UP000267804">
    <property type="component" value="Chromosome"/>
</dbReference>
<gene>
    <name evidence="1" type="ORF">CSH63_00865</name>
</gene>
<proteinExistence type="predicted"/>
<evidence type="ECO:0000313" key="1">
    <source>
        <dbReference type="EMBL" id="AYF26035.1"/>
    </source>
</evidence>
<sequence length="147" mass="15710">MARSRRLAAGALALAGARVLAPAGARVLARRRARRAGTDPRPGRWQVVTVAAAPEQVLPAGRWPEPLRRLDGAVEVWARPAPGGRGTELAIRPLGGECTLPGFAAHLVGDDPGRFLRQVLRQTKQLLETGEVLRADRSPLDRPGTPT</sequence>
<evidence type="ECO:0008006" key="3">
    <source>
        <dbReference type="Google" id="ProtNLM"/>
    </source>
</evidence>
<name>A0A386WCM9_9ACTN</name>
<dbReference type="AlphaFoldDB" id="A0A386WCM9"/>
<dbReference type="Gene3D" id="3.30.530.20">
    <property type="match status" value="1"/>
</dbReference>
<reference evidence="1 2" key="1">
    <citation type="submission" date="2017-10" db="EMBL/GenBank/DDBJ databases">
        <title>Integration of genomic and chemical information greatly accelerates assignment of the full stereostructure of myelolactone, a potent inhibitor of myeloma from a marine-derived Micromonospora.</title>
        <authorList>
            <person name="Kim M.C."/>
            <person name="Machado H."/>
            <person name="Jensen P.R."/>
            <person name="Fenical W."/>
        </authorList>
    </citation>
    <scope>NUCLEOTIDE SEQUENCE [LARGE SCALE GENOMIC DNA]</scope>
    <source>
        <strain evidence="1 2">CNY-010</strain>
    </source>
</reference>
<dbReference type="EMBL" id="CP024087">
    <property type="protein sequence ID" value="AYF26035.1"/>
    <property type="molecule type" value="Genomic_DNA"/>
</dbReference>
<accession>A0A386WCM9</accession>
<protein>
    <recommendedName>
        <fullName evidence="3">Polyketide cyclase / dehydrase and lipid transport</fullName>
    </recommendedName>
</protein>